<reference evidence="1 2" key="1">
    <citation type="submission" date="2010-03" db="EMBL/GenBank/DDBJ databases">
        <title>The genome sequence of Faecalibacterium prausnitzii SL3/3.</title>
        <authorList>
            <consortium name="metaHIT consortium -- http://www.metahit.eu/"/>
            <person name="Pajon A."/>
            <person name="Turner K."/>
            <person name="Parkhill J."/>
            <person name="Duncan S."/>
            <person name="Flint H."/>
        </authorList>
    </citation>
    <scope>NUCLEOTIDE SEQUENCE [LARGE SCALE GENOMIC DNA]</scope>
    <source>
        <strain evidence="1 2">SL3/3</strain>
    </source>
</reference>
<gene>
    <name evidence="1" type="ORF">FPR_02590</name>
</gene>
<dbReference type="AlphaFoldDB" id="D4K790"/>
<dbReference type="Proteomes" id="UP000007059">
    <property type="component" value="Chromosome"/>
</dbReference>
<dbReference type="EMBL" id="FP929046">
    <property type="protein sequence ID" value="CBL00703.1"/>
    <property type="molecule type" value="Genomic_DNA"/>
</dbReference>
<proteinExistence type="predicted"/>
<dbReference type="HOGENOM" id="CLU_3183919_0_0_9"/>
<organism evidence="1 2">
    <name type="scientific">Faecalibacterium prausnitzii SL3/3</name>
    <dbReference type="NCBI Taxonomy" id="657322"/>
    <lineage>
        <taxon>Bacteria</taxon>
        <taxon>Bacillati</taxon>
        <taxon>Bacillota</taxon>
        <taxon>Clostridia</taxon>
        <taxon>Eubacteriales</taxon>
        <taxon>Oscillospiraceae</taxon>
        <taxon>Faecalibacterium</taxon>
    </lineage>
</organism>
<protein>
    <submittedName>
        <fullName evidence="1">Uncharacterized protein</fullName>
    </submittedName>
</protein>
<accession>D4K790</accession>
<evidence type="ECO:0000313" key="2">
    <source>
        <dbReference type="Proteomes" id="UP000007059"/>
    </source>
</evidence>
<name>D4K790_9FIRM</name>
<dbReference type="KEGG" id="fpa:FPR_02590"/>
<evidence type="ECO:0000313" key="1">
    <source>
        <dbReference type="EMBL" id="CBL00703.1"/>
    </source>
</evidence>
<sequence length="46" mass="5255">MRIFFARMVLDMLRFFQLVAHGEKAQTGIAQLLDAMALLSMGNLWV</sequence>
<reference evidence="1 2" key="2">
    <citation type="submission" date="2010-03" db="EMBL/GenBank/DDBJ databases">
        <authorList>
            <person name="Pajon A."/>
        </authorList>
    </citation>
    <scope>NUCLEOTIDE SEQUENCE [LARGE SCALE GENOMIC DNA]</scope>
    <source>
        <strain evidence="1 2">SL3/3</strain>
    </source>
</reference>